<dbReference type="GO" id="GO:1902412">
    <property type="term" value="P:regulation of mitotic cytokinesis"/>
    <property type="evidence" value="ECO:0007669"/>
    <property type="project" value="InterPro"/>
</dbReference>
<dbReference type="GeneID" id="25035342"/>
<feature type="region of interest" description="Disordered" evidence="1">
    <location>
        <begin position="172"/>
        <end position="198"/>
    </location>
</feature>
<protein>
    <submittedName>
        <fullName evidence="2">Ethanol-hypersensitive mutant protein</fullName>
    </submittedName>
</protein>
<feature type="region of interest" description="Disordered" evidence="1">
    <location>
        <begin position="222"/>
        <end position="249"/>
    </location>
</feature>
<dbReference type="OrthoDB" id="5400650at2759"/>
<evidence type="ECO:0000313" key="3">
    <source>
        <dbReference type="Proteomes" id="UP000015464"/>
    </source>
</evidence>
<dbReference type="Pfam" id="PF20162">
    <property type="entry name" value="Etd1"/>
    <property type="match status" value="1"/>
</dbReference>
<dbReference type="Proteomes" id="UP000015464">
    <property type="component" value="Unassembled WGS sequence"/>
</dbReference>
<dbReference type="HOGENOM" id="CLU_687278_0_0_1"/>
<organism evidence="2 3">
    <name type="scientific">Schizosaccharomyces cryophilus (strain OY26 / ATCC MYA-4695 / CBS 11777 / NBRC 106824 / NRRL Y48691)</name>
    <name type="common">Fission yeast</name>
    <dbReference type="NCBI Taxonomy" id="653667"/>
    <lineage>
        <taxon>Eukaryota</taxon>
        <taxon>Fungi</taxon>
        <taxon>Dikarya</taxon>
        <taxon>Ascomycota</taxon>
        <taxon>Taphrinomycotina</taxon>
        <taxon>Schizosaccharomycetes</taxon>
        <taxon>Schizosaccharomycetales</taxon>
        <taxon>Schizosaccharomycetaceae</taxon>
        <taxon>Schizosaccharomyces</taxon>
    </lineage>
</organism>
<feature type="compositionally biased region" description="Polar residues" evidence="1">
    <location>
        <begin position="172"/>
        <end position="182"/>
    </location>
</feature>
<dbReference type="RefSeq" id="XP_013024736.1">
    <property type="nucleotide sequence ID" value="XM_013169282.1"/>
</dbReference>
<accession>S9VVS8</accession>
<feature type="compositionally biased region" description="Basic and acidic residues" evidence="1">
    <location>
        <begin position="7"/>
        <end position="24"/>
    </location>
</feature>
<feature type="compositionally biased region" description="Basic and acidic residues" evidence="1">
    <location>
        <begin position="46"/>
        <end position="65"/>
    </location>
</feature>
<dbReference type="OMA" id="RWPSTFE"/>
<reference evidence="2 3" key="1">
    <citation type="journal article" date="2011" name="Science">
        <title>Comparative functional genomics of the fission yeasts.</title>
        <authorList>
            <person name="Rhind N."/>
            <person name="Chen Z."/>
            <person name="Yassour M."/>
            <person name="Thompson D.A."/>
            <person name="Haas B.J."/>
            <person name="Habib N."/>
            <person name="Wapinski I."/>
            <person name="Roy S."/>
            <person name="Lin M.F."/>
            <person name="Heiman D.I."/>
            <person name="Young S.K."/>
            <person name="Furuya K."/>
            <person name="Guo Y."/>
            <person name="Pidoux A."/>
            <person name="Chen H.M."/>
            <person name="Robbertse B."/>
            <person name="Goldberg J.M."/>
            <person name="Aoki K."/>
            <person name="Bayne E.H."/>
            <person name="Berlin A.M."/>
            <person name="Desjardins C.A."/>
            <person name="Dobbs E."/>
            <person name="Dukaj L."/>
            <person name="Fan L."/>
            <person name="FitzGerald M.G."/>
            <person name="French C."/>
            <person name="Gujja S."/>
            <person name="Hansen K."/>
            <person name="Keifenheim D."/>
            <person name="Levin J.Z."/>
            <person name="Mosher R.A."/>
            <person name="Mueller C.A."/>
            <person name="Pfiffner J."/>
            <person name="Priest M."/>
            <person name="Russ C."/>
            <person name="Smialowska A."/>
            <person name="Swoboda P."/>
            <person name="Sykes S.M."/>
            <person name="Vaughn M."/>
            <person name="Vengrova S."/>
            <person name="Yoder R."/>
            <person name="Zeng Q."/>
            <person name="Allshire R."/>
            <person name="Baulcombe D."/>
            <person name="Birren B.W."/>
            <person name="Brown W."/>
            <person name="Ekwall K."/>
            <person name="Kellis M."/>
            <person name="Leatherwood J."/>
            <person name="Levin H."/>
            <person name="Margalit H."/>
            <person name="Martienssen R."/>
            <person name="Nieduszynski C.A."/>
            <person name="Spatafora J.W."/>
            <person name="Friedman N."/>
            <person name="Dalgaard J.Z."/>
            <person name="Baumann P."/>
            <person name="Niki H."/>
            <person name="Regev A."/>
            <person name="Nusbaum C."/>
        </authorList>
    </citation>
    <scope>NUCLEOTIDE SEQUENCE [LARGE SCALE GENOMIC DNA]</scope>
    <source>
        <strain evidence="3">OY26 / ATCC MYA-4695 / CBS 11777 / NBRC 106824 / NRRL Y48691</strain>
    </source>
</reference>
<evidence type="ECO:0000313" key="2">
    <source>
        <dbReference type="EMBL" id="EPY50250.1"/>
    </source>
</evidence>
<proteinExistence type="predicted"/>
<feature type="region of interest" description="Disordered" evidence="1">
    <location>
        <begin position="1"/>
        <end position="69"/>
    </location>
</feature>
<gene>
    <name evidence="2" type="ORF">SPOG_01011</name>
</gene>
<dbReference type="STRING" id="653667.S9VVS8"/>
<keyword evidence="3" id="KW-1185">Reference proteome</keyword>
<dbReference type="InterPro" id="IPR045342">
    <property type="entry name" value="Etd1"/>
</dbReference>
<dbReference type="AlphaFoldDB" id="S9VVS8"/>
<evidence type="ECO:0000256" key="1">
    <source>
        <dbReference type="SAM" id="MobiDB-lite"/>
    </source>
</evidence>
<dbReference type="EMBL" id="KE546993">
    <property type="protein sequence ID" value="EPY50250.1"/>
    <property type="molecule type" value="Genomic_DNA"/>
</dbReference>
<dbReference type="GO" id="GO:0005096">
    <property type="term" value="F:GTPase activator activity"/>
    <property type="evidence" value="ECO:0007669"/>
    <property type="project" value="InterPro"/>
</dbReference>
<name>S9VVS8_SCHCR</name>
<sequence length="401" mass="45229">MLSKSKTISEKNRKHEGLSEEAQPKTRKSYGIEMNRRMPPQRHARTRTDLAGMRKDMEGECSERKPSRRWPSTFESIRDVSRQVSRRIVSSLKSPSSIFATEKDGSVEKTTVNEAKECKKLDDRTEKSGARHRRFDSLSMKAYQWKSKAKSKGSIAATSETSTVHTPIVSESLSASKNTRSSPIIPCESAPKMSEDMKDSVKDKGKFEDEFQLAKLNIPFRKEEDSPTDTDWEQLSLSGDTLNGNTENKSPDLLRFADSSTNDWDEDFQVDSSFALNIPESVNKTGVAVQEQLSSIKNFKQDMQDLELLFQTAKSHPRFSSMDPSLLQDTEAIITLADPLQSHHDSDISLSADKTTQTLFSKLNIPIENACSIELDASILPKLIQHVRYLQSQFQSLLMHS</sequence>
<feature type="compositionally biased region" description="Polar residues" evidence="1">
    <location>
        <begin position="233"/>
        <end position="248"/>
    </location>
</feature>